<dbReference type="Proteomes" id="UP001267290">
    <property type="component" value="Unassembled WGS sequence"/>
</dbReference>
<evidence type="ECO:0000313" key="2">
    <source>
        <dbReference type="Proteomes" id="UP001267290"/>
    </source>
</evidence>
<dbReference type="InterPro" id="IPR015045">
    <property type="entry name" value="MPT-1-like_LmxM"/>
</dbReference>
<dbReference type="PANTHER" id="PTHR37036">
    <property type="match status" value="1"/>
</dbReference>
<evidence type="ECO:0000313" key="1">
    <source>
        <dbReference type="EMBL" id="MDR6549125.1"/>
    </source>
</evidence>
<reference evidence="1 2" key="1">
    <citation type="submission" date="2023-07" db="EMBL/GenBank/DDBJ databases">
        <title>Sorghum-associated microbial communities from plants grown in Nebraska, USA.</title>
        <authorList>
            <person name="Schachtman D."/>
        </authorList>
    </citation>
    <scope>NUCLEOTIDE SEQUENCE [LARGE SCALE GENOMIC DNA]</scope>
    <source>
        <strain evidence="1 2">CC258</strain>
    </source>
</reference>
<proteinExistence type="predicted"/>
<dbReference type="RefSeq" id="WP_310222849.1">
    <property type="nucleotide sequence ID" value="NZ_JAVDSB010000001.1"/>
</dbReference>
<accession>A0ABU1NNS5</accession>
<dbReference type="PANTHER" id="PTHR37036:SF2">
    <property type="entry name" value="DUF1861 FAMILY PROTEIN"/>
    <property type="match status" value="1"/>
</dbReference>
<dbReference type="Pfam" id="PF08950">
    <property type="entry name" value="DUF1861"/>
    <property type="match status" value="1"/>
</dbReference>
<name>A0ABU1NNS5_9BACL</name>
<dbReference type="SUPFAM" id="SSF75005">
    <property type="entry name" value="Arabinanase/levansucrase/invertase"/>
    <property type="match status" value="1"/>
</dbReference>
<protein>
    <recommendedName>
        <fullName evidence="3">DUF1861 family protein</fullName>
    </recommendedName>
</protein>
<organism evidence="1 2">
    <name type="scientific">Paenibacillus qinlingensis</name>
    <dbReference type="NCBI Taxonomy" id="1837343"/>
    <lineage>
        <taxon>Bacteria</taxon>
        <taxon>Bacillati</taxon>
        <taxon>Bacillota</taxon>
        <taxon>Bacilli</taxon>
        <taxon>Bacillales</taxon>
        <taxon>Paenibacillaceae</taxon>
        <taxon>Paenibacillus</taxon>
    </lineage>
</organism>
<comment type="caution">
    <text evidence="1">The sequence shown here is derived from an EMBL/GenBank/DDBJ whole genome shotgun (WGS) entry which is preliminary data.</text>
</comment>
<evidence type="ECO:0008006" key="3">
    <source>
        <dbReference type="Google" id="ProtNLM"/>
    </source>
</evidence>
<dbReference type="EMBL" id="JAVDSB010000001">
    <property type="protein sequence ID" value="MDR6549125.1"/>
    <property type="molecule type" value="Genomic_DNA"/>
</dbReference>
<sequence>MAHSIGNEVKSSKQLLETFNSQPYHAEKLVFANVGNRDVYNIAAPFIDESEMVLAGRVEARDSERSEVMFFVNRGGTWIPREGCVSFALQDPFFTFISGELVFGGVEVAFDTENPKKVLTWRTLFYRGADIQSLTYFACGPDHMKDIRLVELASGRIGVFTRPLGVGDARGLIGYTEIEGLEQLNESVIDAATLFTDQFRKDEWGGVNEAHVLKNGLVGVLGHIAYMEEGDIRHYHAMTFAIDPTTLERSPMKIIATRNQFPDGPAKRNDLMDVIFSGGLHRLRDGKAMLYAGVSDTEAHKMLMDDPFEEYENR</sequence>
<keyword evidence="2" id="KW-1185">Reference proteome</keyword>
<dbReference type="InterPro" id="IPR023296">
    <property type="entry name" value="Glyco_hydro_beta-prop_sf"/>
</dbReference>
<dbReference type="Gene3D" id="2.115.10.20">
    <property type="entry name" value="Glycosyl hydrolase domain, family 43"/>
    <property type="match status" value="1"/>
</dbReference>
<gene>
    <name evidence="1" type="ORF">J2736_000308</name>
</gene>